<keyword evidence="4" id="KW-0175">Coiled coil</keyword>
<dbReference type="GO" id="GO:0008270">
    <property type="term" value="F:zinc ion binding"/>
    <property type="evidence" value="ECO:0007669"/>
    <property type="project" value="InterPro"/>
</dbReference>
<dbReference type="Gene3D" id="4.10.240.10">
    <property type="entry name" value="Zn(2)-C6 fungal-type DNA-binding domain"/>
    <property type="match status" value="1"/>
</dbReference>
<dbReference type="Proteomes" id="UP000006514">
    <property type="component" value="Unassembled WGS sequence"/>
</dbReference>
<dbReference type="GO" id="GO:0006351">
    <property type="term" value="P:DNA-templated transcription"/>
    <property type="evidence" value="ECO:0007669"/>
    <property type="project" value="InterPro"/>
</dbReference>
<dbReference type="InterPro" id="IPR017896">
    <property type="entry name" value="4Fe4S_Fe-S-bd"/>
</dbReference>
<dbReference type="CDD" id="cd12148">
    <property type="entry name" value="fungal_TF_MHR"/>
    <property type="match status" value="1"/>
</dbReference>
<dbReference type="EMBL" id="JH687812">
    <property type="protein sequence ID" value="EJD39543.1"/>
    <property type="molecule type" value="Genomic_DNA"/>
</dbReference>
<dbReference type="OrthoDB" id="424974at2759"/>
<gene>
    <name evidence="8" type="ORF">AURDEDRAFT_153771</name>
</gene>
<evidence type="ECO:0000256" key="4">
    <source>
        <dbReference type="SAM" id="Coils"/>
    </source>
</evidence>
<dbReference type="GO" id="GO:0003677">
    <property type="term" value="F:DNA binding"/>
    <property type="evidence" value="ECO:0007669"/>
    <property type="project" value="InterPro"/>
</dbReference>
<dbReference type="SUPFAM" id="SSF57701">
    <property type="entry name" value="Zn2/Cys6 DNA-binding domain"/>
    <property type="match status" value="1"/>
</dbReference>
<keyword evidence="3" id="KW-0539">Nucleus</keyword>
<dbReference type="InterPro" id="IPR036864">
    <property type="entry name" value="Zn2-C6_fun-type_DNA-bd_sf"/>
</dbReference>
<dbReference type="PROSITE" id="PS50048">
    <property type="entry name" value="ZN2_CY6_FUNGAL_2"/>
    <property type="match status" value="1"/>
</dbReference>
<dbReference type="eggNOG" id="ENOG502RYE1">
    <property type="taxonomic scope" value="Eukaryota"/>
</dbReference>
<dbReference type="PANTHER" id="PTHR31001">
    <property type="entry name" value="UNCHARACTERIZED TRANSCRIPTIONAL REGULATORY PROTEIN"/>
    <property type="match status" value="1"/>
</dbReference>
<sequence length="714" mass="78934">MDPGTAQRRLLACAECKRLKLRCDKKVPCGSCTRRRCESVCPDGTLNKGRGQGNRLLLAESRQLHDKIEAMQKRMAALKQAISELQGPSTDADPEQQHSDKDSTPSGSEDVALASLMGTLTLGEQPQFFGRNAASDYLVFMKGVHDTSISKVSSVSRLSADIMSRCPLWPGTRQRQFLSMLSALPPKNLVYTAVDVYYDNIEWMFGSLMSREELQRDILDVLYADTMPDIDRIHMHDFAIIFNILAAVCMTDPNTEPSPERSRQYCALACVALSTDPVLEHPSLQAIHAIHLLTWLMHVADDQNTVTIGYNLQGLNTQLCKSLGLHKDDAGWALDDKERQRRRSLVWDVALYNCHVAESLGRPPNFALSQFDARLPADTTAYLDDDHHWQQSYTGWSRSFTSACLMRVLEQAHGAAEVSHATVMRLDRMVREHPVSPALRISKPGTVNPDVPMKTAMQQATVMVLAQKLLLFLHRSFFARALSENPEDPLQSNFHGSVLAAFRAAFYITTTVRTLHQQTPFCVRFPFLWSAAFSSCVILGSIVIRSPRCSLAASAWVEFAKTMATFEQVAPNLRSVARVIPHLRRLHQKALSSRENAASESEDTKPSAEDLDAAELAFIYGVTRLSAGVKSKCSSGAIAIEHILSSERPPAGPTYLSYLVPQAFAKFDDPVPADDANSATPSGDSLCASSDSHHADSTWSGFMDDMGLSLFVSQ</sequence>
<dbReference type="InParanoid" id="J0WVV0"/>
<evidence type="ECO:0000256" key="2">
    <source>
        <dbReference type="ARBA" id="ARBA00022723"/>
    </source>
</evidence>
<dbReference type="OMA" id="FTSACLM"/>
<feature type="region of interest" description="Disordered" evidence="5">
    <location>
        <begin position="671"/>
        <end position="690"/>
    </location>
</feature>
<proteinExistence type="predicted"/>
<dbReference type="PANTHER" id="PTHR31001:SF56">
    <property type="entry name" value="ZN(2)-C6 FUNGAL-TYPE DOMAIN-CONTAINING PROTEIN"/>
    <property type="match status" value="1"/>
</dbReference>
<organism evidence="8 9">
    <name type="scientific">Auricularia subglabra (strain TFB-10046 / SS5)</name>
    <name type="common">White-rot fungus</name>
    <name type="synonym">Auricularia delicata (strain TFB10046)</name>
    <dbReference type="NCBI Taxonomy" id="717982"/>
    <lineage>
        <taxon>Eukaryota</taxon>
        <taxon>Fungi</taxon>
        <taxon>Dikarya</taxon>
        <taxon>Basidiomycota</taxon>
        <taxon>Agaricomycotina</taxon>
        <taxon>Agaricomycetes</taxon>
        <taxon>Auriculariales</taxon>
        <taxon>Auriculariaceae</taxon>
        <taxon>Auricularia</taxon>
    </lineage>
</organism>
<dbReference type="InterPro" id="IPR001138">
    <property type="entry name" value="Zn2Cys6_DnaBD"/>
</dbReference>
<feature type="coiled-coil region" evidence="4">
    <location>
        <begin position="54"/>
        <end position="81"/>
    </location>
</feature>
<evidence type="ECO:0000256" key="1">
    <source>
        <dbReference type="ARBA" id="ARBA00004123"/>
    </source>
</evidence>
<accession>J0WVV0</accession>
<dbReference type="InterPro" id="IPR050613">
    <property type="entry name" value="Sec_Metabolite_Reg"/>
</dbReference>
<protein>
    <recommendedName>
        <fullName evidence="10">Zn(2)-C6 fungal-type domain-containing protein</fullName>
    </recommendedName>
</protein>
<evidence type="ECO:0000313" key="8">
    <source>
        <dbReference type="EMBL" id="EJD39543.1"/>
    </source>
</evidence>
<keyword evidence="2" id="KW-0479">Metal-binding</keyword>
<dbReference type="InterPro" id="IPR007219">
    <property type="entry name" value="XnlR_reg_dom"/>
</dbReference>
<dbReference type="AlphaFoldDB" id="J0WVV0"/>
<dbReference type="SMART" id="SM00066">
    <property type="entry name" value="GAL4"/>
    <property type="match status" value="1"/>
</dbReference>
<keyword evidence="9" id="KW-1185">Reference proteome</keyword>
<dbReference type="PROSITE" id="PS51379">
    <property type="entry name" value="4FE4S_FER_2"/>
    <property type="match status" value="1"/>
</dbReference>
<evidence type="ECO:0000256" key="5">
    <source>
        <dbReference type="SAM" id="MobiDB-lite"/>
    </source>
</evidence>
<dbReference type="GO" id="GO:0000981">
    <property type="term" value="F:DNA-binding transcription factor activity, RNA polymerase II-specific"/>
    <property type="evidence" value="ECO:0007669"/>
    <property type="project" value="InterPro"/>
</dbReference>
<name>J0WVV0_AURST</name>
<reference evidence="9" key="1">
    <citation type="journal article" date="2012" name="Science">
        <title>The Paleozoic origin of enzymatic lignin decomposition reconstructed from 31 fungal genomes.</title>
        <authorList>
            <person name="Floudas D."/>
            <person name="Binder M."/>
            <person name="Riley R."/>
            <person name="Barry K."/>
            <person name="Blanchette R.A."/>
            <person name="Henrissat B."/>
            <person name="Martinez A.T."/>
            <person name="Otillar R."/>
            <person name="Spatafora J.W."/>
            <person name="Yadav J.S."/>
            <person name="Aerts A."/>
            <person name="Benoit I."/>
            <person name="Boyd A."/>
            <person name="Carlson A."/>
            <person name="Copeland A."/>
            <person name="Coutinho P.M."/>
            <person name="de Vries R.P."/>
            <person name="Ferreira P."/>
            <person name="Findley K."/>
            <person name="Foster B."/>
            <person name="Gaskell J."/>
            <person name="Glotzer D."/>
            <person name="Gorecki P."/>
            <person name="Heitman J."/>
            <person name="Hesse C."/>
            <person name="Hori C."/>
            <person name="Igarashi K."/>
            <person name="Jurgens J.A."/>
            <person name="Kallen N."/>
            <person name="Kersten P."/>
            <person name="Kohler A."/>
            <person name="Kuees U."/>
            <person name="Kumar T.K.A."/>
            <person name="Kuo A."/>
            <person name="LaButti K."/>
            <person name="Larrondo L.F."/>
            <person name="Lindquist E."/>
            <person name="Ling A."/>
            <person name="Lombard V."/>
            <person name="Lucas S."/>
            <person name="Lundell T."/>
            <person name="Martin R."/>
            <person name="McLaughlin D.J."/>
            <person name="Morgenstern I."/>
            <person name="Morin E."/>
            <person name="Murat C."/>
            <person name="Nagy L.G."/>
            <person name="Nolan M."/>
            <person name="Ohm R.A."/>
            <person name="Patyshakuliyeva A."/>
            <person name="Rokas A."/>
            <person name="Ruiz-Duenas F.J."/>
            <person name="Sabat G."/>
            <person name="Salamov A."/>
            <person name="Samejima M."/>
            <person name="Schmutz J."/>
            <person name="Slot J.C."/>
            <person name="St John F."/>
            <person name="Stenlid J."/>
            <person name="Sun H."/>
            <person name="Sun S."/>
            <person name="Syed K."/>
            <person name="Tsang A."/>
            <person name="Wiebenga A."/>
            <person name="Young D."/>
            <person name="Pisabarro A."/>
            <person name="Eastwood D.C."/>
            <person name="Martin F."/>
            <person name="Cullen D."/>
            <person name="Grigoriev I.V."/>
            <person name="Hibbett D.S."/>
        </authorList>
    </citation>
    <scope>NUCLEOTIDE SEQUENCE [LARGE SCALE GENOMIC DNA]</scope>
    <source>
        <strain evidence="9">TFB10046</strain>
    </source>
</reference>
<dbReference type="KEGG" id="adl:AURDEDRAFT_153771"/>
<evidence type="ECO:0008006" key="10">
    <source>
        <dbReference type="Google" id="ProtNLM"/>
    </source>
</evidence>
<evidence type="ECO:0000259" key="6">
    <source>
        <dbReference type="PROSITE" id="PS50048"/>
    </source>
</evidence>
<evidence type="ECO:0000256" key="3">
    <source>
        <dbReference type="ARBA" id="ARBA00023242"/>
    </source>
</evidence>
<dbReference type="Pfam" id="PF04082">
    <property type="entry name" value="Fungal_trans"/>
    <property type="match status" value="1"/>
</dbReference>
<evidence type="ECO:0000259" key="7">
    <source>
        <dbReference type="PROSITE" id="PS51379"/>
    </source>
</evidence>
<feature type="domain" description="Zn(2)-C6 fungal-type" evidence="6">
    <location>
        <begin position="12"/>
        <end position="41"/>
    </location>
</feature>
<dbReference type="PROSITE" id="PS00463">
    <property type="entry name" value="ZN2_CY6_FUNGAL_1"/>
    <property type="match status" value="1"/>
</dbReference>
<feature type="region of interest" description="Disordered" evidence="5">
    <location>
        <begin position="85"/>
        <end position="109"/>
    </location>
</feature>
<evidence type="ECO:0000313" key="9">
    <source>
        <dbReference type="Proteomes" id="UP000006514"/>
    </source>
</evidence>
<dbReference type="CDD" id="cd00067">
    <property type="entry name" value="GAL4"/>
    <property type="match status" value="1"/>
</dbReference>
<comment type="subcellular location">
    <subcellularLocation>
        <location evidence="1">Nucleus</location>
    </subcellularLocation>
</comment>
<feature type="domain" description="4Fe-4S ferredoxin-type" evidence="7">
    <location>
        <begin position="19"/>
        <end position="51"/>
    </location>
</feature>
<feature type="compositionally biased region" description="Polar residues" evidence="5">
    <location>
        <begin position="677"/>
        <end position="690"/>
    </location>
</feature>
<dbReference type="GO" id="GO:0005634">
    <property type="term" value="C:nucleus"/>
    <property type="evidence" value="ECO:0007669"/>
    <property type="project" value="UniProtKB-SubCell"/>
</dbReference>